<proteinExistence type="predicted"/>
<reference evidence="1 2" key="1">
    <citation type="journal article" date="2012" name="J. Bacteriol.">
        <title>Genome Sequence of the Protease-Producing Bacterium Rheinheimera nanhaiensis E407-8T, Isolated from Deep-Sea Sediment of the South China Sea.</title>
        <authorList>
            <person name="Zhang X.-Y."/>
            <person name="Zhang Y.-J."/>
            <person name="Qin Q.-L."/>
            <person name="Xie B.-B."/>
            <person name="Chen X.-L."/>
            <person name="Zhou B.-C."/>
            <person name="Zhang Y.-Z."/>
        </authorList>
    </citation>
    <scope>NUCLEOTIDE SEQUENCE [LARGE SCALE GENOMIC DNA]</scope>
    <source>
        <strain evidence="1 2">E407-8</strain>
    </source>
</reference>
<gene>
    <name evidence="1" type="ORF">RNAN_0535</name>
</gene>
<dbReference type="STRING" id="562729.RNAN_0535"/>
<accession>I1DU38</accession>
<protein>
    <submittedName>
        <fullName evidence="1">Uncharacterized protein</fullName>
    </submittedName>
</protein>
<organism evidence="1 2">
    <name type="scientific">Rheinheimera nanhaiensis E407-8</name>
    <dbReference type="NCBI Taxonomy" id="562729"/>
    <lineage>
        <taxon>Bacteria</taxon>
        <taxon>Pseudomonadati</taxon>
        <taxon>Pseudomonadota</taxon>
        <taxon>Gammaproteobacteria</taxon>
        <taxon>Chromatiales</taxon>
        <taxon>Chromatiaceae</taxon>
        <taxon>Rheinheimera</taxon>
    </lineage>
</organism>
<evidence type="ECO:0000313" key="2">
    <source>
        <dbReference type="Proteomes" id="UP000004374"/>
    </source>
</evidence>
<dbReference type="Proteomes" id="UP000004374">
    <property type="component" value="Unassembled WGS sequence"/>
</dbReference>
<sequence length="62" mass="6466">MIRHKNRCCPLKIALLAPAIKLQQPPYLAVAIAGACCSDLPTETVGKSVDGQGVTAAKQHAP</sequence>
<comment type="caution">
    <text evidence="1">The sequence shown here is derived from an EMBL/GenBank/DDBJ whole genome shotgun (WGS) entry which is preliminary data.</text>
</comment>
<dbReference type="AlphaFoldDB" id="I1DU38"/>
<name>I1DU38_9GAMM</name>
<keyword evidence="2" id="KW-1185">Reference proteome</keyword>
<evidence type="ECO:0000313" key="1">
    <source>
        <dbReference type="EMBL" id="GAB57566.1"/>
    </source>
</evidence>
<dbReference type="EMBL" id="BAFK01000002">
    <property type="protein sequence ID" value="GAB57566.1"/>
    <property type="molecule type" value="Genomic_DNA"/>
</dbReference>